<dbReference type="EnsemblPlants" id="Bra028056.1">
    <property type="protein sequence ID" value="Bra028056.1-P"/>
    <property type="gene ID" value="Bra028056"/>
</dbReference>
<dbReference type="Gramene" id="Bra028056.1">
    <property type="protein sequence ID" value="Bra028056.1-P"/>
    <property type="gene ID" value="Bra028056"/>
</dbReference>
<reference evidence="2 3" key="1">
    <citation type="journal article" date="2011" name="Nat. Genet.">
        <title>The genome of the mesopolyploid crop species Brassica rapa.</title>
        <authorList>
            <consortium name="Brassica rapa Genome Sequencing Project Consortium"/>
            <person name="Wang X."/>
            <person name="Wang H."/>
            <person name="Wang J."/>
            <person name="Sun R."/>
            <person name="Wu J."/>
            <person name="Liu S."/>
            <person name="Bai Y."/>
            <person name="Mun J.H."/>
            <person name="Bancroft I."/>
            <person name="Cheng F."/>
            <person name="Huang S."/>
            <person name="Li X."/>
            <person name="Hua W."/>
            <person name="Wang J."/>
            <person name="Wang X."/>
            <person name="Freeling M."/>
            <person name="Pires J.C."/>
            <person name="Paterson A.H."/>
            <person name="Chalhoub B."/>
            <person name="Wang B."/>
            <person name="Hayward A."/>
            <person name="Sharpe A.G."/>
            <person name="Park B.S."/>
            <person name="Weisshaar B."/>
            <person name="Liu B."/>
            <person name="Li B."/>
            <person name="Liu B."/>
            <person name="Tong C."/>
            <person name="Song C."/>
            <person name="Duran C."/>
            <person name="Peng C."/>
            <person name="Geng C."/>
            <person name="Koh C."/>
            <person name="Lin C."/>
            <person name="Edwards D."/>
            <person name="Mu D."/>
            <person name="Shen D."/>
            <person name="Soumpourou E."/>
            <person name="Li F."/>
            <person name="Fraser F."/>
            <person name="Conant G."/>
            <person name="Lassalle G."/>
            <person name="King G.J."/>
            <person name="Bonnema G."/>
            <person name="Tang H."/>
            <person name="Wang H."/>
            <person name="Belcram H."/>
            <person name="Zhou H."/>
            <person name="Hirakawa H."/>
            <person name="Abe H."/>
            <person name="Guo H."/>
            <person name="Wang H."/>
            <person name="Jin H."/>
            <person name="Parkin I.A."/>
            <person name="Batley J."/>
            <person name="Kim J.S."/>
            <person name="Just J."/>
            <person name="Li J."/>
            <person name="Xu J."/>
            <person name="Deng J."/>
            <person name="Kim J.A."/>
            <person name="Li J."/>
            <person name="Yu J."/>
            <person name="Meng J."/>
            <person name="Wang J."/>
            <person name="Min J."/>
            <person name="Poulain J."/>
            <person name="Wang J."/>
            <person name="Hatakeyama K."/>
            <person name="Wu K."/>
            <person name="Wang L."/>
            <person name="Fang L."/>
            <person name="Trick M."/>
            <person name="Links M.G."/>
            <person name="Zhao M."/>
            <person name="Jin M."/>
            <person name="Ramchiary N."/>
            <person name="Drou N."/>
            <person name="Berkman P.J."/>
            <person name="Cai Q."/>
            <person name="Huang Q."/>
            <person name="Li R."/>
            <person name="Tabata S."/>
            <person name="Cheng S."/>
            <person name="Zhang S."/>
            <person name="Zhang S."/>
            <person name="Huang S."/>
            <person name="Sato S."/>
            <person name="Sun S."/>
            <person name="Kwon S.J."/>
            <person name="Choi S.R."/>
            <person name="Lee T.H."/>
            <person name="Fan W."/>
            <person name="Zhao X."/>
            <person name="Tan X."/>
            <person name="Xu X."/>
            <person name="Wang Y."/>
            <person name="Qiu Y."/>
            <person name="Yin Y."/>
            <person name="Li Y."/>
            <person name="Du Y."/>
            <person name="Liao Y."/>
            <person name="Lim Y."/>
            <person name="Narusaka Y."/>
            <person name="Wang Y."/>
            <person name="Wang Z."/>
            <person name="Li Z."/>
            <person name="Wang Z."/>
            <person name="Xiong Z."/>
            <person name="Zhang Z."/>
        </authorList>
    </citation>
    <scope>NUCLEOTIDE SEQUENCE [LARGE SCALE GENOMIC DNA]</scope>
    <source>
        <strain evidence="2 3">cv. Chiifu-401-42</strain>
    </source>
</reference>
<name>M4EGZ1_BRACM</name>
<protein>
    <submittedName>
        <fullName evidence="2">Uncharacterized protein</fullName>
    </submittedName>
</protein>
<dbReference type="InParanoid" id="M4EGZ1"/>
<accession>M4EGZ1</accession>
<keyword evidence="3" id="KW-1185">Reference proteome</keyword>
<proteinExistence type="predicted"/>
<evidence type="ECO:0000313" key="2">
    <source>
        <dbReference type="EnsemblPlants" id="Bra028056.1-P"/>
    </source>
</evidence>
<organism evidence="2 3">
    <name type="scientific">Brassica campestris</name>
    <name type="common">Field mustard</name>
    <dbReference type="NCBI Taxonomy" id="3711"/>
    <lineage>
        <taxon>Eukaryota</taxon>
        <taxon>Viridiplantae</taxon>
        <taxon>Streptophyta</taxon>
        <taxon>Embryophyta</taxon>
        <taxon>Tracheophyta</taxon>
        <taxon>Spermatophyta</taxon>
        <taxon>Magnoliopsida</taxon>
        <taxon>eudicotyledons</taxon>
        <taxon>Gunneridae</taxon>
        <taxon>Pentapetalae</taxon>
        <taxon>rosids</taxon>
        <taxon>malvids</taxon>
        <taxon>Brassicales</taxon>
        <taxon>Brassicaceae</taxon>
        <taxon>Brassiceae</taxon>
        <taxon>Brassica</taxon>
    </lineage>
</organism>
<evidence type="ECO:0000313" key="3">
    <source>
        <dbReference type="Proteomes" id="UP000011750"/>
    </source>
</evidence>
<reference evidence="2 3" key="2">
    <citation type="journal article" date="2018" name="Hortic Res">
        <title>Improved Brassica rapa reference genome by single-molecule sequencing and chromosome conformation capture technologies.</title>
        <authorList>
            <person name="Zhang L."/>
            <person name="Cai X."/>
            <person name="Wu J."/>
            <person name="Liu M."/>
            <person name="Grob S."/>
            <person name="Cheng F."/>
            <person name="Liang J."/>
            <person name="Cai C."/>
            <person name="Liu Z."/>
            <person name="Liu B."/>
            <person name="Wang F."/>
            <person name="Li S."/>
            <person name="Liu F."/>
            <person name="Li X."/>
            <person name="Cheng L."/>
            <person name="Yang W."/>
            <person name="Li M.H."/>
            <person name="Grossniklaus U."/>
            <person name="Zheng H."/>
            <person name="Wang X."/>
        </authorList>
    </citation>
    <scope>NUCLEOTIDE SEQUENCE [LARGE SCALE GENOMIC DNA]</scope>
    <source>
        <strain evidence="2 3">cv. Chiifu-401-42</strain>
    </source>
</reference>
<reference evidence="2" key="3">
    <citation type="submission" date="2023-03" db="UniProtKB">
        <authorList>
            <consortium name="EnsemblPlants"/>
        </authorList>
    </citation>
    <scope>IDENTIFICATION</scope>
    <source>
        <strain evidence="2">cv. Chiifu-401-42</strain>
    </source>
</reference>
<dbReference type="STRING" id="51351.M4EGZ1"/>
<dbReference type="Proteomes" id="UP000011750">
    <property type="component" value="Chromosome A09"/>
</dbReference>
<dbReference type="HOGENOM" id="CLU_2944952_0_0_1"/>
<feature type="region of interest" description="Disordered" evidence="1">
    <location>
        <begin position="1"/>
        <end position="23"/>
    </location>
</feature>
<sequence length="60" mass="6947">MNDRRGGSGINRRNCNQDAHEELMGSPAALENLLLDRKTRNLTSSWWNGWDGKSEEEWKD</sequence>
<evidence type="ECO:0000256" key="1">
    <source>
        <dbReference type="SAM" id="MobiDB-lite"/>
    </source>
</evidence>
<dbReference type="AlphaFoldDB" id="M4EGZ1"/>